<evidence type="ECO:0000313" key="9">
    <source>
        <dbReference type="Proteomes" id="UP000229098"/>
    </source>
</evidence>
<dbReference type="GO" id="GO:0016755">
    <property type="term" value="F:aminoacyltransferase activity"/>
    <property type="evidence" value="ECO:0007669"/>
    <property type="project" value="InterPro"/>
</dbReference>
<dbReference type="PANTHER" id="PTHR36174">
    <property type="entry name" value="LIPID II:GLYCINE GLYCYLTRANSFERASE"/>
    <property type="match status" value="1"/>
</dbReference>
<protein>
    <submittedName>
        <fullName evidence="8">Amino-acid racemase</fullName>
    </submittedName>
</protein>
<dbReference type="InterPro" id="IPR038740">
    <property type="entry name" value="BioF2-like_GNAT_dom"/>
</dbReference>
<accession>A0A2M8KX05</accession>
<evidence type="ECO:0000256" key="6">
    <source>
        <dbReference type="ARBA" id="ARBA00023316"/>
    </source>
</evidence>
<dbReference type="Proteomes" id="UP000229098">
    <property type="component" value="Unassembled WGS sequence"/>
</dbReference>
<feature type="domain" description="BioF2-like acetyltransferase" evidence="7">
    <location>
        <begin position="159"/>
        <end position="292"/>
    </location>
</feature>
<gene>
    <name evidence="8" type="ORF">COU90_03400</name>
</gene>
<comment type="similarity">
    <text evidence="1">Belongs to the FemABX family.</text>
</comment>
<dbReference type="InterPro" id="IPR050644">
    <property type="entry name" value="PG_Glycine_Bridge_Synth"/>
</dbReference>
<dbReference type="SUPFAM" id="SSF55729">
    <property type="entry name" value="Acyl-CoA N-acyltransferases (Nat)"/>
    <property type="match status" value="1"/>
</dbReference>
<dbReference type="Gene3D" id="3.40.630.30">
    <property type="match status" value="1"/>
</dbReference>
<dbReference type="GO" id="GO:0008360">
    <property type="term" value="P:regulation of cell shape"/>
    <property type="evidence" value="ECO:0007669"/>
    <property type="project" value="UniProtKB-KW"/>
</dbReference>
<dbReference type="PANTHER" id="PTHR36174:SF1">
    <property type="entry name" value="LIPID II:GLYCINE GLYCYLTRANSFERASE"/>
    <property type="match status" value="1"/>
</dbReference>
<dbReference type="PROSITE" id="PS51191">
    <property type="entry name" value="FEMABX"/>
    <property type="match status" value="1"/>
</dbReference>
<evidence type="ECO:0000256" key="2">
    <source>
        <dbReference type="ARBA" id="ARBA00022679"/>
    </source>
</evidence>
<evidence type="ECO:0000256" key="5">
    <source>
        <dbReference type="ARBA" id="ARBA00023315"/>
    </source>
</evidence>
<evidence type="ECO:0000259" key="7">
    <source>
        <dbReference type="Pfam" id="PF13480"/>
    </source>
</evidence>
<keyword evidence="3" id="KW-0133">Cell shape</keyword>
<keyword evidence="5" id="KW-0012">Acyltransferase</keyword>
<evidence type="ECO:0000256" key="4">
    <source>
        <dbReference type="ARBA" id="ARBA00022984"/>
    </source>
</evidence>
<dbReference type="InterPro" id="IPR003447">
    <property type="entry name" value="FEMABX"/>
</dbReference>
<evidence type="ECO:0000313" key="8">
    <source>
        <dbReference type="EMBL" id="PJE64464.1"/>
    </source>
</evidence>
<evidence type="ECO:0000256" key="1">
    <source>
        <dbReference type="ARBA" id="ARBA00009943"/>
    </source>
</evidence>
<organism evidence="8 9">
    <name type="scientific">Candidatus Ryanbacteria bacterium CG10_big_fil_rev_8_21_14_0_10_43_42</name>
    <dbReference type="NCBI Taxonomy" id="1974864"/>
    <lineage>
        <taxon>Bacteria</taxon>
        <taxon>Candidatus Ryaniibacteriota</taxon>
    </lineage>
</organism>
<dbReference type="Pfam" id="PF13480">
    <property type="entry name" value="Acetyltransf_6"/>
    <property type="match status" value="1"/>
</dbReference>
<name>A0A2M8KX05_9BACT</name>
<proteinExistence type="inferred from homology"/>
<reference evidence="9" key="1">
    <citation type="submission" date="2017-09" db="EMBL/GenBank/DDBJ databases">
        <title>Depth-based differentiation of microbial function through sediment-hosted aquifers and enrichment of novel symbionts in the deep terrestrial subsurface.</title>
        <authorList>
            <person name="Probst A.J."/>
            <person name="Ladd B."/>
            <person name="Jarett J.K."/>
            <person name="Geller-Mcgrath D.E."/>
            <person name="Sieber C.M.K."/>
            <person name="Emerson J.B."/>
            <person name="Anantharaman K."/>
            <person name="Thomas B.C."/>
            <person name="Malmstrom R."/>
            <person name="Stieglmeier M."/>
            <person name="Klingl A."/>
            <person name="Woyke T."/>
            <person name="Ryan C.M."/>
            <person name="Banfield J.F."/>
        </authorList>
    </citation>
    <scope>NUCLEOTIDE SEQUENCE [LARGE SCALE GENOMIC DNA]</scope>
</reference>
<keyword evidence="4" id="KW-0573">Peptidoglycan synthesis</keyword>
<comment type="caution">
    <text evidence="8">The sequence shown here is derived from an EMBL/GenBank/DDBJ whole genome shotgun (WGS) entry which is preliminary data.</text>
</comment>
<dbReference type="EMBL" id="PFEF01000006">
    <property type="protein sequence ID" value="PJE64464.1"/>
    <property type="molecule type" value="Genomic_DNA"/>
</dbReference>
<keyword evidence="6" id="KW-0961">Cell wall biogenesis/degradation</keyword>
<dbReference type="InterPro" id="IPR016181">
    <property type="entry name" value="Acyl_CoA_acyltransferase"/>
</dbReference>
<dbReference type="AlphaFoldDB" id="A0A2M8KX05"/>
<dbReference type="GO" id="GO:0071555">
    <property type="term" value="P:cell wall organization"/>
    <property type="evidence" value="ECO:0007669"/>
    <property type="project" value="UniProtKB-KW"/>
</dbReference>
<evidence type="ECO:0000256" key="3">
    <source>
        <dbReference type="ARBA" id="ARBA00022960"/>
    </source>
</evidence>
<dbReference type="GO" id="GO:0009252">
    <property type="term" value="P:peptidoglycan biosynthetic process"/>
    <property type="evidence" value="ECO:0007669"/>
    <property type="project" value="UniProtKB-KW"/>
</dbReference>
<sequence>MGRCLMITCERVSEVNEAFREYLTLFQTPVWLKFIKNTQGADPVIIALMQDGCIAGYFIGCMVKKFGIRILGSPFPGWTTGYMGFCLSNAISPEKALFAVTDYAFHKLGCMHIEIMDKDINLSQFYAISKKYPLSHRIFGTFEIDLTQSPDILLGKMNQNRRRNLKAAKKNGITIEEAPMDTSFVRDYHDNLIAVFKKQHSTPTYDEKRVKALIDTLGSFELLLLLRIYNRDRVCIATGIFPAWNSIAYFWGGASIPAYNYLRPNESMHWYAMMYWKTHGMRIYNMGGGGEYKKKYGGTTIETPWVRISRYKPILFLRTYAEKLHKSLLKIPYIAA</sequence>
<keyword evidence="2" id="KW-0808">Transferase</keyword>